<evidence type="ECO:0000259" key="7">
    <source>
        <dbReference type="PROSITE" id="PS51481"/>
    </source>
</evidence>
<dbReference type="PROSITE" id="PS51481">
    <property type="entry name" value="DHAK"/>
    <property type="match status" value="1"/>
</dbReference>
<feature type="region of interest" description="Disordered" evidence="5">
    <location>
        <begin position="526"/>
        <end position="547"/>
    </location>
</feature>
<dbReference type="InterPro" id="IPR004007">
    <property type="entry name" value="DhaL_dom"/>
</dbReference>
<dbReference type="Pfam" id="PF02734">
    <property type="entry name" value="Dak2"/>
    <property type="match status" value="1"/>
</dbReference>
<gene>
    <name evidence="8" type="ORF">V5R04_11245</name>
</gene>
<dbReference type="GO" id="GO:0004371">
    <property type="term" value="F:glycerone kinase activity"/>
    <property type="evidence" value="ECO:0007669"/>
    <property type="project" value="InterPro"/>
</dbReference>
<keyword evidence="4" id="KW-0067">ATP-binding</keyword>
<dbReference type="InterPro" id="IPR036117">
    <property type="entry name" value="DhaL_dom_sf"/>
</dbReference>
<dbReference type="AlphaFoldDB" id="A0AAU7DTZ1"/>
<dbReference type="Gene3D" id="3.40.50.10440">
    <property type="entry name" value="Dihydroxyacetone kinase, domain 1"/>
    <property type="match status" value="1"/>
</dbReference>
<dbReference type="FunFam" id="3.40.50.10440:FF:000001">
    <property type="entry name" value="Dihydroxyacetone kinase, DhaK subunit"/>
    <property type="match status" value="1"/>
</dbReference>
<proteinExistence type="predicted"/>
<dbReference type="FunFam" id="1.25.40.340:FF:000002">
    <property type="entry name" value="Dihydroxyacetone kinase, L subunit"/>
    <property type="match status" value="1"/>
</dbReference>
<dbReference type="InterPro" id="IPR004006">
    <property type="entry name" value="DhaK_dom"/>
</dbReference>
<dbReference type="SMART" id="SM01120">
    <property type="entry name" value="Dak2"/>
    <property type="match status" value="1"/>
</dbReference>
<dbReference type="GO" id="GO:0005524">
    <property type="term" value="F:ATP binding"/>
    <property type="evidence" value="ECO:0007669"/>
    <property type="project" value="UniProtKB-KW"/>
</dbReference>
<evidence type="ECO:0000256" key="2">
    <source>
        <dbReference type="ARBA" id="ARBA00022741"/>
    </source>
</evidence>
<dbReference type="PANTHER" id="PTHR28629">
    <property type="entry name" value="TRIOKINASE/FMN CYCLASE"/>
    <property type="match status" value="1"/>
</dbReference>
<evidence type="ECO:0000256" key="5">
    <source>
        <dbReference type="SAM" id="MobiDB-lite"/>
    </source>
</evidence>
<dbReference type="Gene3D" id="3.30.1180.20">
    <property type="entry name" value="Dihydroxyacetone kinase, domain 2"/>
    <property type="match status" value="1"/>
</dbReference>
<evidence type="ECO:0000313" key="8">
    <source>
        <dbReference type="EMBL" id="XBH20799.1"/>
    </source>
</evidence>
<dbReference type="PANTHER" id="PTHR28629:SF4">
    <property type="entry name" value="TRIOKINASE_FMN CYCLASE"/>
    <property type="match status" value="1"/>
</dbReference>
<feature type="domain" description="DhaK" evidence="7">
    <location>
        <begin position="7"/>
        <end position="326"/>
    </location>
</feature>
<keyword evidence="3 8" id="KW-0418">Kinase</keyword>
<dbReference type="Pfam" id="PF02733">
    <property type="entry name" value="Dak1"/>
    <property type="match status" value="1"/>
</dbReference>
<dbReference type="SUPFAM" id="SSF101473">
    <property type="entry name" value="DhaL-like"/>
    <property type="match status" value="1"/>
</dbReference>
<sequence length="568" mass="57943">MTKIFDDPKQFGADALVGFTAAFSQYVQPVHGGVVRATASPASEVAVITGGGSGHYPAFAGWVGPGFAHGAACGNIFASPSASQIYSVAKHASDSKDIIFAFGNYAGDVLHFTEAGEQLEAEGYNVRVLTITDDIASAPGDRHLERRGIAGDLLVLKTLSGAASAGLSLTEVERIGRKANDRTITLGIALSGCTLPGAEAPLFTVPEGQYALGLGIHGEPGISTADIPTASELARKLVTDLLAQRRADTNEVVLLTNGLGGTKYEELFLVHGRVLAELAEQGITVRHQEVGEHVTSLDMAGLSVSLMFIDDELEQYWALPADTPAFRVGNIQAAGPRRIIEADDNTDSVTAGTPESQAQALAAAGLLAQVAQLCAAQENYLGDLDTVAGDGDHGQGMVLGSSGAVAAANTVAAQGGGAKDLLDAAGKAWAESAGGTSGALWGNALQVLARTFSNEQAASSEQILAGVVAAAQSFQIRGKASVGDKTMVDATAPFALALEQAIANGTPAGTALGIAAQAATRGAEATAQISAKKGRAKTHGDASLGHPDPGAISFALITQRLSSQLEQD</sequence>
<organism evidence="8">
    <name type="scientific">Jonesiaceae bacterium BS-20</name>
    <dbReference type="NCBI Taxonomy" id="3120821"/>
    <lineage>
        <taxon>Bacteria</taxon>
        <taxon>Bacillati</taxon>
        <taxon>Actinomycetota</taxon>
        <taxon>Actinomycetes</taxon>
        <taxon>Micrococcales</taxon>
        <taxon>Jonesiaceae</taxon>
    </lineage>
</organism>
<reference evidence="8" key="1">
    <citation type="submission" date="2024-02" db="EMBL/GenBank/DDBJ databases">
        <title>Tomenella chthoni gen. nov. sp. nov., a member of the family Jonesiaceae isolated from bat guano.</title>
        <authorList>
            <person name="Miller S.L."/>
            <person name="King J."/>
            <person name="Sankaranarayanan K."/>
            <person name="Lawson P.A."/>
        </authorList>
    </citation>
    <scope>NUCLEOTIDE SEQUENCE</scope>
    <source>
        <strain evidence="8">BS-20</strain>
    </source>
</reference>
<evidence type="ECO:0000259" key="6">
    <source>
        <dbReference type="PROSITE" id="PS51480"/>
    </source>
</evidence>
<evidence type="ECO:0000256" key="3">
    <source>
        <dbReference type="ARBA" id="ARBA00022777"/>
    </source>
</evidence>
<accession>A0AAU7DTZ1</accession>
<dbReference type="EMBL" id="CP146203">
    <property type="protein sequence ID" value="XBH20799.1"/>
    <property type="molecule type" value="Genomic_DNA"/>
</dbReference>
<keyword evidence="1" id="KW-0808">Transferase</keyword>
<dbReference type="NCBIfam" id="NF011049">
    <property type="entry name" value="PRK14479.1"/>
    <property type="match status" value="1"/>
</dbReference>
<dbReference type="GO" id="GO:0005829">
    <property type="term" value="C:cytosol"/>
    <property type="evidence" value="ECO:0007669"/>
    <property type="project" value="TreeGrafter"/>
</dbReference>
<dbReference type="PROSITE" id="PS51480">
    <property type="entry name" value="DHAL"/>
    <property type="match status" value="1"/>
</dbReference>
<dbReference type="FunFam" id="3.30.1180.20:FF:000001">
    <property type="entry name" value="Dihydroxyacetone kinase 1"/>
    <property type="match status" value="1"/>
</dbReference>
<evidence type="ECO:0000256" key="4">
    <source>
        <dbReference type="ARBA" id="ARBA00022840"/>
    </source>
</evidence>
<keyword evidence="2" id="KW-0547">Nucleotide-binding</keyword>
<protein>
    <submittedName>
        <fullName evidence="8">Dihydroxyacetone kinase family protein</fullName>
    </submittedName>
</protein>
<evidence type="ECO:0000256" key="1">
    <source>
        <dbReference type="ARBA" id="ARBA00022679"/>
    </source>
</evidence>
<dbReference type="SUPFAM" id="SSF82549">
    <property type="entry name" value="DAK1/DegV-like"/>
    <property type="match status" value="1"/>
</dbReference>
<dbReference type="InterPro" id="IPR050861">
    <property type="entry name" value="Dihydroxyacetone_Kinase"/>
</dbReference>
<dbReference type="GO" id="GO:0019563">
    <property type="term" value="P:glycerol catabolic process"/>
    <property type="evidence" value="ECO:0007669"/>
    <property type="project" value="TreeGrafter"/>
</dbReference>
<feature type="domain" description="DhaL" evidence="6">
    <location>
        <begin position="361"/>
        <end position="563"/>
    </location>
</feature>
<dbReference type="Gene3D" id="1.25.40.340">
    <property type="match status" value="1"/>
</dbReference>
<name>A0AAU7DTZ1_9MICO</name>